<evidence type="ECO:0000256" key="2">
    <source>
        <dbReference type="SAM" id="Phobius"/>
    </source>
</evidence>
<dbReference type="AlphaFoldDB" id="A0A419SFR7"/>
<feature type="region of interest" description="Disordered" evidence="1">
    <location>
        <begin position="1"/>
        <end position="21"/>
    </location>
</feature>
<dbReference type="EMBL" id="MCHY01000009">
    <property type="protein sequence ID" value="RKD22628.1"/>
    <property type="molecule type" value="Genomic_DNA"/>
</dbReference>
<comment type="caution">
    <text evidence="3">The sequence shown here is derived from an EMBL/GenBank/DDBJ whole genome shotgun (WGS) entry which is preliminary data.</text>
</comment>
<protein>
    <submittedName>
        <fullName evidence="3">Uncharacterized protein</fullName>
    </submittedName>
</protein>
<keyword evidence="2" id="KW-0812">Transmembrane</keyword>
<evidence type="ECO:0000313" key="3">
    <source>
        <dbReference type="EMBL" id="RKD22628.1"/>
    </source>
</evidence>
<accession>A0A419SFR7</accession>
<feature type="transmembrane region" description="Helical" evidence="2">
    <location>
        <begin position="54"/>
        <end position="73"/>
    </location>
</feature>
<organism evidence="3 4">
    <name type="scientific">Ammoniphilus oxalaticus</name>
    <dbReference type="NCBI Taxonomy" id="66863"/>
    <lineage>
        <taxon>Bacteria</taxon>
        <taxon>Bacillati</taxon>
        <taxon>Bacillota</taxon>
        <taxon>Bacilli</taxon>
        <taxon>Bacillales</taxon>
        <taxon>Paenibacillaceae</taxon>
        <taxon>Aneurinibacillus group</taxon>
        <taxon>Ammoniphilus</taxon>
    </lineage>
</organism>
<reference evidence="3 4" key="1">
    <citation type="submission" date="2016-08" db="EMBL/GenBank/DDBJ databases">
        <title>Novel Firmicute Genomes.</title>
        <authorList>
            <person name="Poppleton D.I."/>
            <person name="Gribaldo S."/>
        </authorList>
    </citation>
    <scope>NUCLEOTIDE SEQUENCE [LARGE SCALE GENOMIC DNA]</scope>
    <source>
        <strain evidence="3 4">RAOx-1</strain>
    </source>
</reference>
<evidence type="ECO:0000313" key="4">
    <source>
        <dbReference type="Proteomes" id="UP000284219"/>
    </source>
</evidence>
<keyword evidence="2" id="KW-1133">Transmembrane helix</keyword>
<dbReference type="Proteomes" id="UP000284219">
    <property type="component" value="Unassembled WGS sequence"/>
</dbReference>
<name>A0A419SFR7_9BACL</name>
<gene>
    <name evidence="3" type="ORF">BEP19_10225</name>
</gene>
<proteinExistence type="predicted"/>
<evidence type="ECO:0000256" key="1">
    <source>
        <dbReference type="SAM" id="MobiDB-lite"/>
    </source>
</evidence>
<keyword evidence="4" id="KW-1185">Reference proteome</keyword>
<feature type="compositionally biased region" description="Polar residues" evidence="1">
    <location>
        <begin position="1"/>
        <end position="12"/>
    </location>
</feature>
<keyword evidence="2" id="KW-0472">Membrane</keyword>
<sequence>MFQSTHLGLRSSNHLKHEEGREELMEQNKNIEIEKKNIEKKSDSSMVASTFIKYISYLIIFFGSLYFINHYVFPLFK</sequence>